<dbReference type="OrthoDB" id="8188786at2"/>
<comment type="caution">
    <text evidence="3">The sequence shown here is derived from an EMBL/GenBank/DDBJ whole genome shotgun (WGS) entry which is preliminary data.</text>
</comment>
<evidence type="ECO:0000259" key="1">
    <source>
        <dbReference type="Pfam" id="PF09664"/>
    </source>
</evidence>
<sequence>MTTADPRLTRLLGGEALAGLRRRLRQRYERAQPETFRLGGLTETERNALAGLLGRKPRLANSMTLAVSELDAALRRAGLAASLREALELLDGPIADRATERAALQAQWAALRGRCHDARLAALLDLPSGMALVKRLARQPAAAGQLLDAAQAVLQALPAAGTPRSRLAAEVLGDAHGLDPGRPVASIVLAALRQTADATESEAGTEDSVRDRWAEVGVMVNELSRPALFLNLPVGEAASPPPGEPGYVSLRTLLRSPPAWQVAGCDIRVCENPNFVAIVADALGADAAPLVCTDGMPGAAQRTLLLQLAAAGACLHYHGDFDWPGIAIGNWVMRTCGARPWRFSEPDYLAALRDIPVNGRALGPEGVNADWDEGLAPAMRAHNRAIDEEAVAAILLRDLDCAGRQEQAPDY</sequence>
<dbReference type="NCBIfam" id="TIGR02679">
    <property type="entry name" value="TIGR02679 family protein"/>
    <property type="match status" value="1"/>
</dbReference>
<dbReference type="InterPro" id="IPR024466">
    <property type="entry name" value="CHP02679_N"/>
</dbReference>
<organism evidence="3 4">
    <name type="scientific">Azoarcus indigens</name>
    <dbReference type="NCBI Taxonomy" id="29545"/>
    <lineage>
        <taxon>Bacteria</taxon>
        <taxon>Pseudomonadati</taxon>
        <taxon>Pseudomonadota</taxon>
        <taxon>Betaproteobacteria</taxon>
        <taxon>Rhodocyclales</taxon>
        <taxon>Zoogloeaceae</taxon>
        <taxon>Azoarcus</taxon>
    </lineage>
</organism>
<reference evidence="3 4" key="1">
    <citation type="submission" date="2019-03" db="EMBL/GenBank/DDBJ databases">
        <title>Genomic Encyclopedia of Type Strains, Phase IV (KMG-IV): sequencing the most valuable type-strain genomes for metagenomic binning, comparative biology and taxonomic classification.</title>
        <authorList>
            <person name="Goeker M."/>
        </authorList>
    </citation>
    <scope>NUCLEOTIDE SEQUENCE [LARGE SCALE GENOMIC DNA]</scope>
    <source>
        <strain evidence="3 4">DSM 12121</strain>
    </source>
</reference>
<evidence type="ECO:0000259" key="2">
    <source>
        <dbReference type="Pfam" id="PF11796"/>
    </source>
</evidence>
<dbReference type="Pfam" id="PF09664">
    <property type="entry name" value="DUF2399"/>
    <property type="match status" value="1"/>
</dbReference>
<evidence type="ECO:0000313" key="4">
    <source>
        <dbReference type="Proteomes" id="UP000295129"/>
    </source>
</evidence>
<dbReference type="AlphaFoldDB" id="A0A4R6EDT6"/>
<protein>
    <submittedName>
        <fullName evidence="3">Uncharacterized protein (TIGR02679 family)</fullName>
    </submittedName>
</protein>
<keyword evidence="4" id="KW-1185">Reference proteome</keyword>
<name>A0A4R6EDT6_9RHOO</name>
<feature type="domain" description="DUF2399" evidence="1">
    <location>
        <begin position="248"/>
        <end position="399"/>
    </location>
</feature>
<feature type="domain" description="Conserved hypothetical protein CHP02679 N terminus" evidence="2">
    <location>
        <begin position="35"/>
        <end position="233"/>
    </location>
</feature>
<dbReference type="Proteomes" id="UP000295129">
    <property type="component" value="Unassembled WGS sequence"/>
</dbReference>
<dbReference type="Pfam" id="PF11796">
    <property type="entry name" value="DUF3323"/>
    <property type="match status" value="1"/>
</dbReference>
<evidence type="ECO:0000313" key="3">
    <source>
        <dbReference type="EMBL" id="TDN56355.1"/>
    </source>
</evidence>
<dbReference type="RefSeq" id="WP_133588728.1">
    <property type="nucleotide sequence ID" value="NZ_SNVV01000002.1"/>
</dbReference>
<accession>A0A4R6EDT6</accession>
<dbReference type="EMBL" id="SNVV01000002">
    <property type="protein sequence ID" value="TDN56355.1"/>
    <property type="molecule type" value="Genomic_DNA"/>
</dbReference>
<proteinExistence type="predicted"/>
<dbReference type="InterPro" id="IPR024465">
    <property type="entry name" value="DUF2399"/>
</dbReference>
<dbReference type="InterPro" id="IPR013495">
    <property type="entry name" value="CHP02679"/>
</dbReference>
<gene>
    <name evidence="3" type="ORF">C7389_102291</name>
</gene>